<organism evidence="2 3">
    <name type="scientific">Sorangium cellulosum</name>
    <name type="common">Polyangium cellulosum</name>
    <dbReference type="NCBI Taxonomy" id="56"/>
    <lineage>
        <taxon>Bacteria</taxon>
        <taxon>Pseudomonadati</taxon>
        <taxon>Myxococcota</taxon>
        <taxon>Polyangia</taxon>
        <taxon>Polyangiales</taxon>
        <taxon>Polyangiaceae</taxon>
        <taxon>Sorangium</taxon>
    </lineage>
</organism>
<gene>
    <name evidence="2" type="ORF">BE04_07130</name>
</gene>
<reference evidence="2 3" key="1">
    <citation type="submission" date="2014-02" db="EMBL/GenBank/DDBJ databases">
        <title>The small core and large imbalanced accessory genome model reveals a collaborative survival strategy of Sorangium cellulosum strains in nature.</title>
        <authorList>
            <person name="Han K."/>
            <person name="Peng R."/>
            <person name="Blom J."/>
            <person name="Li Y.-Z."/>
        </authorList>
    </citation>
    <scope>NUCLEOTIDE SEQUENCE [LARGE SCALE GENOMIC DNA]</scope>
    <source>
        <strain evidence="2 3">So0157-18</strain>
    </source>
</reference>
<feature type="region of interest" description="Disordered" evidence="1">
    <location>
        <begin position="257"/>
        <end position="291"/>
    </location>
</feature>
<protein>
    <submittedName>
        <fullName evidence="2">Uncharacterized protein</fullName>
    </submittedName>
</protein>
<evidence type="ECO:0000313" key="2">
    <source>
        <dbReference type="EMBL" id="KYF63344.1"/>
    </source>
</evidence>
<evidence type="ECO:0000313" key="3">
    <source>
        <dbReference type="Proteomes" id="UP000075604"/>
    </source>
</evidence>
<dbReference type="Proteomes" id="UP000075604">
    <property type="component" value="Unassembled WGS sequence"/>
</dbReference>
<feature type="compositionally biased region" description="Acidic residues" evidence="1">
    <location>
        <begin position="281"/>
        <end position="291"/>
    </location>
</feature>
<dbReference type="AlphaFoldDB" id="A0A150Q5Y4"/>
<evidence type="ECO:0000256" key="1">
    <source>
        <dbReference type="SAM" id="MobiDB-lite"/>
    </source>
</evidence>
<proteinExistence type="predicted"/>
<sequence length="291" mass="31007">MASRPGPVDGVVSGKEFIMARSFTSQDLVALPRLNAAESVVLATELITVADAREKQLRPKKLPEAIGRSKGRLAAAVATLEALTRPHGGDPVETKTKPKADRLLDNAWSGTFDWLGGWCKLPPERNPSLDEAKELFKLLYPDGLSFTRLPYKLEWKESKARLDAIRSARHDRTFKKLGGEAFLAHLEEAHEAYGRALHITAPKPESAPTGDVRAAFLATLAALRDYAARVAAHADPDVPGSEEISAALLAPLAAWESRPAGSSSEAGDDTGAPAAPAAPAEAEEEALADPA</sequence>
<comment type="caution">
    <text evidence="2">The sequence shown here is derived from an EMBL/GenBank/DDBJ whole genome shotgun (WGS) entry which is preliminary data.</text>
</comment>
<name>A0A150Q5Y4_SORCE</name>
<dbReference type="EMBL" id="JELX01000621">
    <property type="protein sequence ID" value="KYF63344.1"/>
    <property type="molecule type" value="Genomic_DNA"/>
</dbReference>
<accession>A0A150Q5Y4</accession>